<evidence type="ECO:0008006" key="8">
    <source>
        <dbReference type="Google" id="ProtNLM"/>
    </source>
</evidence>
<feature type="transmembrane region" description="Helical" evidence="6">
    <location>
        <begin position="164"/>
        <end position="186"/>
    </location>
</feature>
<evidence type="ECO:0000313" key="7">
    <source>
        <dbReference type="EMBL" id="CCF99146.1"/>
    </source>
</evidence>
<feature type="transmembrane region" description="Helical" evidence="6">
    <location>
        <begin position="129"/>
        <end position="152"/>
    </location>
</feature>
<organism evidence="7">
    <name type="scientific">uncultured Flavobacteriia bacterium</name>
    <dbReference type="NCBI Taxonomy" id="212695"/>
    <lineage>
        <taxon>Bacteria</taxon>
        <taxon>Pseudomonadati</taxon>
        <taxon>Bacteroidota</taxon>
        <taxon>Flavobacteriia</taxon>
        <taxon>environmental samples</taxon>
    </lineage>
</organism>
<reference evidence="7" key="1">
    <citation type="journal article" date="2012" name="Environ. Microbiol.">
        <title>Genomic content of uncultured Bacteroidetes from contrasting oceanic provinces in the North Atlantic Ocean.</title>
        <authorList>
            <person name="Gomez-Pereira P.R."/>
            <person name="Schuler M."/>
            <person name="Fuchs B.M."/>
            <person name="Bennke C."/>
            <person name="Teeling H."/>
            <person name="Waldmann J."/>
            <person name="Richter M."/>
            <person name="Barbe V."/>
            <person name="Bataille E."/>
            <person name="Glockner F.O."/>
            <person name="Amann R."/>
        </authorList>
    </citation>
    <scope>NUCLEOTIDE SEQUENCE</scope>
</reference>
<keyword evidence="3 6" id="KW-0812">Transmembrane</keyword>
<dbReference type="GO" id="GO:0005886">
    <property type="term" value="C:plasma membrane"/>
    <property type="evidence" value="ECO:0007669"/>
    <property type="project" value="UniProtKB-SubCell"/>
</dbReference>
<keyword evidence="2" id="KW-1003">Cell membrane</keyword>
<dbReference type="PANTHER" id="PTHR37693:SF1">
    <property type="entry name" value="INTEGRAL MEMBRANE PROTEIN"/>
    <property type="match status" value="1"/>
</dbReference>
<evidence type="ECO:0000256" key="3">
    <source>
        <dbReference type="ARBA" id="ARBA00022692"/>
    </source>
</evidence>
<gene>
    <name evidence="7" type="ORF">VIS_S3ARA10012</name>
</gene>
<dbReference type="NCBIfam" id="TIGR00374">
    <property type="entry name" value="flippase-like domain"/>
    <property type="match status" value="1"/>
</dbReference>
<feature type="transmembrane region" description="Helical" evidence="6">
    <location>
        <begin position="6"/>
        <end position="26"/>
    </location>
</feature>
<protein>
    <recommendedName>
        <fullName evidence="8">TIGR00374 family protein</fullName>
    </recommendedName>
</protein>
<dbReference type="AlphaFoldDB" id="H6RDN5"/>
<evidence type="ECO:0000256" key="2">
    <source>
        <dbReference type="ARBA" id="ARBA00022475"/>
    </source>
</evidence>
<evidence type="ECO:0000256" key="4">
    <source>
        <dbReference type="ARBA" id="ARBA00022989"/>
    </source>
</evidence>
<feature type="transmembrane region" description="Helical" evidence="6">
    <location>
        <begin position="90"/>
        <end position="109"/>
    </location>
</feature>
<dbReference type="Pfam" id="PF03706">
    <property type="entry name" value="LPG_synthase_TM"/>
    <property type="match status" value="1"/>
</dbReference>
<dbReference type="PANTHER" id="PTHR37693">
    <property type="entry name" value="PHOSPHATIDYLGLYCEROL LYSYLTRANSFERASE"/>
    <property type="match status" value="1"/>
</dbReference>
<sequence>MKKAFSGWKIFTAVAIGLLISGWMLYRSVSQTQFSEIKDGTGTHAWIDGNKNGKIDLHNPSDFKKDADGTYELQTLSSALRNINWADGSVMWLLAAILFAAGRDFFYMLRIRILTHKKLTWKASFYVIMIWEFASALSPGVVGGAAVAMFILNRETIPFGKATAIVIITAFMDNLFFVVMIPFVFLFIHHSDLFPEGLDSSLPLMWWFWIGCSVIFGISALLYLTLFWYPKLATKFLLLIFSLPFLKRSKFIAREWGKDIEAASKEFKAEKRSFWIKVFLTTVGSWVSRYLVINAVLNAFIHLGFIDNIKILGQQLVLWLFMLVSPTPGGSGVAEFAFGELLSSFASSALLIGVLALIWRLISYFPYLFLGSILLPAWIKRTRRHE</sequence>
<evidence type="ECO:0000256" key="6">
    <source>
        <dbReference type="SAM" id="Phobius"/>
    </source>
</evidence>
<name>H6RDN5_9BACT</name>
<accession>H6RDN5</accession>
<evidence type="ECO:0000256" key="5">
    <source>
        <dbReference type="ARBA" id="ARBA00023136"/>
    </source>
</evidence>
<reference evidence="7" key="2">
    <citation type="submission" date="2012-02" db="EMBL/GenBank/DDBJ databases">
        <authorList>
            <person name="Genoscope - CEA"/>
        </authorList>
    </citation>
    <scope>NUCLEOTIDE SEQUENCE</scope>
</reference>
<proteinExistence type="predicted"/>
<keyword evidence="4 6" id="KW-1133">Transmembrane helix</keyword>
<feature type="transmembrane region" description="Helical" evidence="6">
    <location>
        <begin position="364"/>
        <end position="379"/>
    </location>
</feature>
<dbReference type="EMBL" id="FO117572">
    <property type="protein sequence ID" value="CCF99146.1"/>
    <property type="molecule type" value="Genomic_DNA"/>
</dbReference>
<comment type="subcellular location">
    <subcellularLocation>
        <location evidence="1">Cell membrane</location>
        <topology evidence="1">Multi-pass membrane protein</topology>
    </subcellularLocation>
</comment>
<feature type="transmembrane region" description="Helical" evidence="6">
    <location>
        <begin position="206"/>
        <end position="229"/>
    </location>
</feature>
<dbReference type="InterPro" id="IPR022791">
    <property type="entry name" value="L-PG_synthase/AglD"/>
</dbReference>
<keyword evidence="5 6" id="KW-0472">Membrane</keyword>
<evidence type="ECO:0000256" key="1">
    <source>
        <dbReference type="ARBA" id="ARBA00004651"/>
    </source>
</evidence>